<proteinExistence type="predicted"/>
<dbReference type="PANTHER" id="PTHR45763">
    <property type="entry name" value="HYDROLASE, ALPHA/BETA FOLD FAMILY PROTEIN, EXPRESSED-RELATED"/>
    <property type="match status" value="1"/>
</dbReference>
<organism evidence="2 3">
    <name type="scientific">Longivirga aurantiaca</name>
    <dbReference type="NCBI Taxonomy" id="1837743"/>
    <lineage>
        <taxon>Bacteria</taxon>
        <taxon>Bacillati</taxon>
        <taxon>Actinomycetota</taxon>
        <taxon>Actinomycetes</taxon>
        <taxon>Sporichthyales</taxon>
        <taxon>Sporichthyaceae</taxon>
        <taxon>Longivirga</taxon>
    </lineage>
</organism>
<dbReference type="RefSeq" id="WP_386765475.1">
    <property type="nucleotide sequence ID" value="NZ_JBHSTI010000008.1"/>
</dbReference>
<keyword evidence="3" id="KW-1185">Reference proteome</keyword>
<dbReference type="PANTHER" id="PTHR45763:SF46">
    <property type="entry name" value="AB HYDROLASE-1 DOMAIN-CONTAINING PROTEIN"/>
    <property type="match status" value="1"/>
</dbReference>
<dbReference type="GO" id="GO:0016787">
    <property type="term" value="F:hydrolase activity"/>
    <property type="evidence" value="ECO:0007669"/>
    <property type="project" value="UniProtKB-KW"/>
</dbReference>
<evidence type="ECO:0000259" key="1">
    <source>
        <dbReference type="Pfam" id="PF00561"/>
    </source>
</evidence>
<accession>A0ABW1SZX4</accession>
<reference evidence="3" key="1">
    <citation type="journal article" date="2019" name="Int. J. Syst. Evol. Microbiol.">
        <title>The Global Catalogue of Microorganisms (GCM) 10K type strain sequencing project: providing services to taxonomists for standard genome sequencing and annotation.</title>
        <authorList>
            <consortium name="The Broad Institute Genomics Platform"/>
            <consortium name="The Broad Institute Genome Sequencing Center for Infectious Disease"/>
            <person name="Wu L."/>
            <person name="Ma J."/>
        </authorList>
    </citation>
    <scope>NUCLEOTIDE SEQUENCE [LARGE SCALE GENOMIC DNA]</scope>
    <source>
        <strain evidence="3">CGMCC 4.7317</strain>
    </source>
</reference>
<feature type="domain" description="AB hydrolase-1" evidence="1">
    <location>
        <begin position="30"/>
        <end position="133"/>
    </location>
</feature>
<evidence type="ECO:0000313" key="3">
    <source>
        <dbReference type="Proteomes" id="UP001596138"/>
    </source>
</evidence>
<dbReference type="EMBL" id="JBHSTI010000008">
    <property type="protein sequence ID" value="MFC6237824.1"/>
    <property type="molecule type" value="Genomic_DNA"/>
</dbReference>
<dbReference type="InterPro" id="IPR029058">
    <property type="entry name" value="AB_hydrolase_fold"/>
</dbReference>
<protein>
    <submittedName>
        <fullName evidence="2">Alpha/beta fold hydrolase</fullName>
    </submittedName>
</protein>
<keyword evidence="2" id="KW-0378">Hydrolase</keyword>
<dbReference type="SUPFAM" id="SSF53474">
    <property type="entry name" value="alpha/beta-Hydrolases"/>
    <property type="match status" value="1"/>
</dbReference>
<dbReference type="Gene3D" id="3.40.50.1820">
    <property type="entry name" value="alpha/beta hydrolase"/>
    <property type="match status" value="1"/>
</dbReference>
<evidence type="ECO:0000313" key="2">
    <source>
        <dbReference type="EMBL" id="MFC6237824.1"/>
    </source>
</evidence>
<sequence>MTYDETASTLTLADGRELDLRRRGPSGGDVLVYIHGTPSSAAAPSALAEAAHARGLQLVSWSRPGYSTSTRQPGRSIASFATDAREVLDRLGIDRVHALGWSGGGPHVLSLAALLPDRIRSATSLAGVAPYAETSGELEFLAGMGRDNIEEFGAAVEGEEPLRQFLAPFVPALRVVTPAGIVEELASLLPDVDRAYCTDEHGGELAQAFHEALVVSEDGWVDDDLAFVRPWGFDLASIRVPVHVWQGSADLMVPFAHGVWLASAVPGAVAHLLDGDGHLSIAVGQAEAIVDALLASG</sequence>
<dbReference type="Pfam" id="PF00561">
    <property type="entry name" value="Abhydrolase_1"/>
    <property type="match status" value="1"/>
</dbReference>
<comment type="caution">
    <text evidence="2">The sequence shown here is derived from an EMBL/GenBank/DDBJ whole genome shotgun (WGS) entry which is preliminary data.</text>
</comment>
<dbReference type="InterPro" id="IPR000073">
    <property type="entry name" value="AB_hydrolase_1"/>
</dbReference>
<dbReference type="Proteomes" id="UP001596138">
    <property type="component" value="Unassembled WGS sequence"/>
</dbReference>
<gene>
    <name evidence="2" type="ORF">ACFQGU_08040</name>
</gene>
<name>A0ABW1SZX4_9ACTN</name>